<evidence type="ECO:0000313" key="1">
    <source>
        <dbReference type="EMBL" id="KAJ1353659.1"/>
    </source>
</evidence>
<name>A0AAD5MTY3_PARTN</name>
<organism evidence="1 2">
    <name type="scientific">Parelaphostrongylus tenuis</name>
    <name type="common">Meningeal worm</name>
    <dbReference type="NCBI Taxonomy" id="148309"/>
    <lineage>
        <taxon>Eukaryota</taxon>
        <taxon>Metazoa</taxon>
        <taxon>Ecdysozoa</taxon>
        <taxon>Nematoda</taxon>
        <taxon>Chromadorea</taxon>
        <taxon>Rhabditida</taxon>
        <taxon>Rhabditina</taxon>
        <taxon>Rhabditomorpha</taxon>
        <taxon>Strongyloidea</taxon>
        <taxon>Metastrongylidae</taxon>
        <taxon>Parelaphostrongylus</taxon>
    </lineage>
</organism>
<dbReference type="Proteomes" id="UP001196413">
    <property type="component" value="Unassembled WGS sequence"/>
</dbReference>
<accession>A0AAD5MTY3</accession>
<dbReference type="AlphaFoldDB" id="A0AAD5MTY3"/>
<comment type="caution">
    <text evidence="1">The sequence shown here is derived from an EMBL/GenBank/DDBJ whole genome shotgun (WGS) entry which is preliminary data.</text>
</comment>
<proteinExistence type="predicted"/>
<sequence length="131" mass="15402">MVRESVLTPIPTLFLDDDSRCSRDVMLRCMKLVDPFELYKPDLYQDSMRDMVTASYVRRFDYGVGWKRSAVIAQEDKISVRRECSQYNLPSNDWQINEDSTKDYELLVDGLGICAKHQYPIRKVRTASHYH</sequence>
<dbReference type="EMBL" id="JAHQIW010001799">
    <property type="protein sequence ID" value="KAJ1353659.1"/>
    <property type="molecule type" value="Genomic_DNA"/>
</dbReference>
<reference evidence="1" key="1">
    <citation type="submission" date="2021-06" db="EMBL/GenBank/DDBJ databases">
        <title>Parelaphostrongylus tenuis whole genome reference sequence.</title>
        <authorList>
            <person name="Garwood T.J."/>
            <person name="Larsen P.A."/>
            <person name="Fountain-Jones N.M."/>
            <person name="Garbe J.R."/>
            <person name="Macchietto M.G."/>
            <person name="Kania S.A."/>
            <person name="Gerhold R.W."/>
            <person name="Richards J.E."/>
            <person name="Wolf T.M."/>
        </authorList>
    </citation>
    <scope>NUCLEOTIDE SEQUENCE</scope>
    <source>
        <strain evidence="1">MNPRO001-30</strain>
        <tissue evidence="1">Meninges</tissue>
    </source>
</reference>
<keyword evidence="2" id="KW-1185">Reference proteome</keyword>
<protein>
    <submittedName>
        <fullName evidence="1">Uncharacterized protein</fullName>
    </submittedName>
</protein>
<evidence type="ECO:0000313" key="2">
    <source>
        <dbReference type="Proteomes" id="UP001196413"/>
    </source>
</evidence>
<gene>
    <name evidence="1" type="ORF">KIN20_010337</name>
</gene>